<feature type="domain" description="NBAS subunit of NRZ tethering complex C-terminal" evidence="8">
    <location>
        <begin position="1923"/>
        <end position="2025"/>
    </location>
</feature>
<gene>
    <name evidence="9" type="primary">nbas</name>
</gene>
<dbReference type="InterPro" id="IPR029145">
    <property type="entry name" value="NBAS_N"/>
</dbReference>
<keyword evidence="3" id="KW-0256">Endoplasmic reticulum</keyword>
<dbReference type="SUPFAM" id="SSF50978">
    <property type="entry name" value="WD40 repeat-like"/>
    <property type="match status" value="1"/>
</dbReference>
<evidence type="ECO:0000256" key="4">
    <source>
        <dbReference type="ARBA" id="ARBA00022927"/>
    </source>
</evidence>
<feature type="compositionally biased region" description="Acidic residues" evidence="5">
    <location>
        <begin position="455"/>
        <end position="471"/>
    </location>
</feature>
<evidence type="ECO:0000256" key="1">
    <source>
        <dbReference type="ARBA" id="ARBA00004240"/>
    </source>
</evidence>
<name>A0A8D3C2R5_SCOMX</name>
<dbReference type="InterPro" id="IPR054751">
    <property type="entry name" value="NBAS_C"/>
</dbReference>
<keyword evidence="4" id="KW-0653">Protein transport</keyword>
<reference evidence="9" key="1">
    <citation type="submission" date="2023-05" db="EMBL/GenBank/DDBJ databases">
        <title>High-quality long-read genome of Scophthalmus maximus.</title>
        <authorList>
            <person name="Lien S."/>
            <person name="Martinez P."/>
        </authorList>
    </citation>
    <scope>NUCLEOTIDE SEQUENCE [LARGE SCALE GENOMIC DNA]</scope>
</reference>
<evidence type="ECO:0000313" key="10">
    <source>
        <dbReference type="Proteomes" id="UP000694558"/>
    </source>
</evidence>
<evidence type="ECO:0000259" key="6">
    <source>
        <dbReference type="Pfam" id="PF08314"/>
    </source>
</evidence>
<keyword evidence="2" id="KW-0813">Transport</keyword>
<evidence type="ECO:0000313" key="9">
    <source>
        <dbReference type="Ensembl" id="ENSSMAP00000041573.1"/>
    </source>
</evidence>
<dbReference type="GeneTree" id="ENSGT00390000012474"/>
<feature type="domain" description="Sec39" evidence="6">
    <location>
        <begin position="1126"/>
        <end position="1317"/>
    </location>
</feature>
<evidence type="ECO:0000256" key="3">
    <source>
        <dbReference type="ARBA" id="ARBA00022824"/>
    </source>
</evidence>
<dbReference type="GO" id="GO:0015031">
    <property type="term" value="P:protein transport"/>
    <property type="evidence" value="ECO:0007669"/>
    <property type="project" value="UniProtKB-KW"/>
</dbReference>
<feature type="domain" description="Sec39" evidence="6">
    <location>
        <begin position="726"/>
        <end position="1043"/>
    </location>
</feature>
<dbReference type="Gene3D" id="2.130.10.10">
    <property type="entry name" value="YVTN repeat-like/Quinoprotein amine dehydrogenase"/>
    <property type="match status" value="1"/>
</dbReference>
<dbReference type="GO" id="GO:0070939">
    <property type="term" value="C:Dsl1/NZR complex"/>
    <property type="evidence" value="ECO:0007669"/>
    <property type="project" value="TreeGrafter"/>
</dbReference>
<evidence type="ECO:0000256" key="2">
    <source>
        <dbReference type="ARBA" id="ARBA00022448"/>
    </source>
</evidence>
<reference evidence="9" key="2">
    <citation type="submission" date="2025-08" db="UniProtKB">
        <authorList>
            <consortium name="Ensembl"/>
        </authorList>
    </citation>
    <scope>IDENTIFICATION</scope>
</reference>
<feature type="region of interest" description="Disordered" evidence="5">
    <location>
        <begin position="449"/>
        <end position="472"/>
    </location>
</feature>
<dbReference type="Proteomes" id="UP000694558">
    <property type="component" value="Chromosome 20"/>
</dbReference>
<dbReference type="Pfam" id="PF08314">
    <property type="entry name" value="Sec39"/>
    <property type="match status" value="2"/>
</dbReference>
<evidence type="ECO:0000259" key="7">
    <source>
        <dbReference type="Pfam" id="PF15492"/>
    </source>
</evidence>
<sequence>IRCELRRKRRDVRLIPPPSPSHLQPPVQVNMADPSLTESEEENILYDLLVNTEWPPETDTQVSHTSTYGHCQTAVLSHLLVPLVHSCPFSASLHSNGKLLAVVQDQCFCPLSVAVPKDPNPQWRRVAWSHDCTLLAYADSTGTVRLFDLMGSELFVIPPVVSFPGDFSCAVAGLIFLEYKTSAQWSAELLVITYGGALKSYLVSVGTNQNFQENHSFSFSAHYSHGITSAIYHPGHRLLLVGGCESGDDSPSKASCRGITAWRSLSGSPHYKQVTSYEDDVNPNQKRGFFKMPNFRVFPRQGDEKDGVFRMSLSPDSTLLAVIHFSGRLSLWDVPSLKQRATWSQDLQPGFEEINPEWKTSLERRKKIKDKEQYYPLVDVNWWSDNVLIMARCSGSVTVSSARTLRNLLGKSCEWFEPSPQVTAAHDGGFLSLECEVKFAQKRARLESSLSGAASDDEEGDDGGDSDSDEESSAKARYFGYIKQGLYYVTEMERFAPPRKRARTVMKNYRLVSLRSTTPEELYQRKIDNEEYGEALSLAQAYNLDSDLVYQRQWRKSTVSIASIQDYLRSWVLHECVERVPENVDAAKELLQYGLKGTDLEALIAIGNREDWGRLILPVSYCLFISTMFIMPGDVDLDDLPYEDLSDDVELEMKKESESRKRRELLARVDFSRLTLEQKELCRSRLKLLSYLDRLATYEDILGGPHAAEQKYDAEFFKKFRSQNIVLSARNYARESNVQALDILFTYHGADLLQHRLAVLYNFPETTSPHEYTILLPEACGELVLIPWDEHRHREMDWCEVEECRVVLEQNLFDDDSFLYAEVPELLRFRSATPSIELLTDWYQSRAQDIDSGSRQVDCALSLVRLGKEREIPGLKLLCDDLVTMETLVYETSCELNLTLKDLQQLSDIDKLRLLMNNSGTERFVKDAFQWMVPFLHRCEGQTEGSAKSLLREYLVSQAQQDLTLPLVIFQHSRPDCQQKIIGDPDQLMAVALESIYSCERDDQLSLCYDILECLPQRGYGPETDMTASLHDQVDKLEKHLSVVEVLEKHGLQKPISYVKNSQNSEEEAHQLMVKLCRHTGRNRVENVRLAGQLMHCSKVSQDVPVNLSFRGKGYALKVAYDNSVELVLAAAREYFNSSTTLTDPCMGLARACLQLISDNPPAIQEELDLISALCQLEDFYVSILPLQVRLRSDRLSLIDECIAHCSTAYKQSTTLLNLASLLRVAGDDEATRKGQVLTLLAEQALQCLDFKTSYIHCQDLMAAGYSPAWEVCSLLGQCEGYRDLEARQELLAFSLTHCPPDNIHGLLAASSDLQTQVLYQAVNYQMEPVITESCRESEKTDPVKACAATVGSPVGTAGDLLHRTTAKTMEVLTTTGLTTKAVLTAVSDHRWWKESLNYLRPLQEGAVCVVYPFSFKFFFLQSQDVYSSYKDVPQENFAEVLLRTGKLAEAKTEGETLFPATEVLLQLANDAFPRDMMLALSYLLALPQVLDANRCFEKQCHSALSLQLAAYYYSLQIHSHLKPCFRDKNHTLYQADPKELIRLVTQHVSAYSGWPEELQKLISQLHVYNERLTDFTQAQVLQGLGRGVDVQRFSSDCDYKKETILGLTETLDDGVYRIALSLAKRYSVPLWEVYMTHLEFLFTDSGLSTKDIESRSDSLRLFDTLKINPQAFYSHMTKYVLPTVEGTDLGRLLYYYTLLNAAGCEPHVTTTIKPDSHVKLLKKLRAVANGLDYRKLTDESLDPLVTLQYVLTSQNVLSISKLASRLPVPGGRGDTVSPSAVHAVWLQKLFWKGDPQLLKRSPQSDQDYLHAYDTCAKYLDRLVPADVVHLLDGITFSPDAAKNVTTKALRQLAERSRKRGGDGGGEQEGMDSAGVTFDEALAHLQQSEAHLDTLSHAFILSFRDSQQEQLRGYSQLYDLSRSERSKVHELAVTMATDGQPLERIRKLLCVAVRPLDLSVKKPDALTNYSEPLRVLEAMVTAVHNNVQMTSDDLLAWLRPFCGDSSLPVRPRIDVLQILESNFSLRDSDVRLLLLYRTQAVLKHREVTIEDVEDEDKRFALFLELLEAAQKWEDFQLLILLLQAWPPMLNEEVTESERNPWVVLTSTLLTRCQGPEVGLDLGQQVVTMVRTLYNTKHKLHVQEKKGGNQTFEETFLLNLSPLSSLQETASSSDAELLSLLLDAGLLVGCVSSALYPLLSAHMLSHQQEGGWDVEKAAAALLAAGHRPEAGSLLLAHRGTHQGQFTFNSALAVLRKWL</sequence>
<feature type="domain" description="Neuroblastoma-amplified sequence N-terminal" evidence="7">
    <location>
        <begin position="92"/>
        <end position="358"/>
    </location>
</feature>
<comment type="subcellular location">
    <subcellularLocation>
        <location evidence="1">Endoplasmic reticulum</location>
    </subcellularLocation>
</comment>
<evidence type="ECO:0000256" key="5">
    <source>
        <dbReference type="SAM" id="MobiDB-lite"/>
    </source>
</evidence>
<accession>A0A8D3C2R5</accession>
<dbReference type="Pfam" id="PF22913">
    <property type="entry name" value="NBAS_11th"/>
    <property type="match status" value="1"/>
</dbReference>
<protein>
    <submittedName>
        <fullName evidence="9">NBAS subunit of NRZ tethering complex</fullName>
    </submittedName>
</protein>
<dbReference type="GO" id="GO:0000149">
    <property type="term" value="F:SNARE binding"/>
    <property type="evidence" value="ECO:0007669"/>
    <property type="project" value="TreeGrafter"/>
</dbReference>
<proteinExistence type="predicted"/>
<dbReference type="InterPro" id="IPR015943">
    <property type="entry name" value="WD40/YVTN_repeat-like_dom_sf"/>
</dbReference>
<dbReference type="Ensembl" id="ENSSMAT00000075732.1">
    <property type="protein sequence ID" value="ENSSMAP00000041573.1"/>
    <property type="gene ID" value="ENSSMAG00000010197.2"/>
</dbReference>
<dbReference type="PANTHER" id="PTHR15922:SF2">
    <property type="entry name" value="NBAS SUBUNIT OF NRZ TETHERING COMPLEX"/>
    <property type="match status" value="1"/>
</dbReference>
<evidence type="ECO:0000259" key="8">
    <source>
        <dbReference type="Pfam" id="PF22913"/>
    </source>
</evidence>
<dbReference type="Pfam" id="PF15492">
    <property type="entry name" value="Nbas_N"/>
    <property type="match status" value="1"/>
</dbReference>
<dbReference type="InterPro" id="IPR036322">
    <property type="entry name" value="WD40_repeat_dom_sf"/>
</dbReference>
<dbReference type="PANTHER" id="PTHR15922">
    <property type="entry name" value="NEUROBLASTOMA-AMPLIFIED SEQUENCE"/>
    <property type="match status" value="1"/>
</dbReference>
<dbReference type="GO" id="GO:0006890">
    <property type="term" value="P:retrograde vesicle-mediated transport, Golgi to endoplasmic reticulum"/>
    <property type="evidence" value="ECO:0007669"/>
    <property type="project" value="InterPro"/>
</dbReference>
<organism evidence="9 10">
    <name type="scientific">Scophthalmus maximus</name>
    <name type="common">Turbot</name>
    <name type="synonym">Psetta maxima</name>
    <dbReference type="NCBI Taxonomy" id="52904"/>
    <lineage>
        <taxon>Eukaryota</taxon>
        <taxon>Metazoa</taxon>
        <taxon>Chordata</taxon>
        <taxon>Craniata</taxon>
        <taxon>Vertebrata</taxon>
        <taxon>Euteleostomi</taxon>
        <taxon>Actinopterygii</taxon>
        <taxon>Neopterygii</taxon>
        <taxon>Teleostei</taxon>
        <taxon>Neoteleostei</taxon>
        <taxon>Acanthomorphata</taxon>
        <taxon>Carangaria</taxon>
        <taxon>Pleuronectiformes</taxon>
        <taxon>Pleuronectoidei</taxon>
        <taxon>Scophthalmidae</taxon>
        <taxon>Scophthalmus</taxon>
    </lineage>
</organism>
<dbReference type="InterPro" id="IPR013244">
    <property type="entry name" value="Sec39_domain"/>
</dbReference>